<dbReference type="GO" id="GO:0016810">
    <property type="term" value="F:hydrolase activity, acting on carbon-nitrogen (but not peptide) bonds"/>
    <property type="evidence" value="ECO:0007669"/>
    <property type="project" value="InterPro"/>
</dbReference>
<feature type="compositionally biased region" description="Basic and acidic residues" evidence="3">
    <location>
        <begin position="20"/>
        <end position="29"/>
    </location>
</feature>
<comment type="subcellular location">
    <subcellularLocation>
        <location evidence="1">Secreted</location>
    </subcellularLocation>
</comment>
<name>A0A538SBN3_UNCEI</name>
<dbReference type="Gene3D" id="3.20.20.370">
    <property type="entry name" value="Glycoside hydrolase/deacetylase"/>
    <property type="match status" value="1"/>
</dbReference>
<feature type="region of interest" description="Disordered" evidence="3">
    <location>
        <begin position="1"/>
        <end position="45"/>
    </location>
</feature>
<gene>
    <name evidence="5" type="ORF">E6K73_11240</name>
</gene>
<feature type="domain" description="NodB homology" evidence="4">
    <location>
        <begin position="169"/>
        <end position="422"/>
    </location>
</feature>
<evidence type="ECO:0000256" key="3">
    <source>
        <dbReference type="SAM" id="MobiDB-lite"/>
    </source>
</evidence>
<dbReference type="EMBL" id="VBOT01000134">
    <property type="protein sequence ID" value="TMQ48769.1"/>
    <property type="molecule type" value="Genomic_DNA"/>
</dbReference>
<proteinExistence type="predicted"/>
<evidence type="ECO:0000259" key="4">
    <source>
        <dbReference type="PROSITE" id="PS51677"/>
    </source>
</evidence>
<dbReference type="Pfam" id="PF01522">
    <property type="entry name" value="Polysacc_deac_1"/>
    <property type="match status" value="1"/>
</dbReference>
<dbReference type="AlphaFoldDB" id="A0A538SBN3"/>
<organism evidence="5 6">
    <name type="scientific">Eiseniibacteriota bacterium</name>
    <dbReference type="NCBI Taxonomy" id="2212470"/>
    <lineage>
        <taxon>Bacteria</taxon>
        <taxon>Candidatus Eiseniibacteriota</taxon>
    </lineage>
</organism>
<protein>
    <submittedName>
        <fullName evidence="5">Polysaccharide deacetylase family protein</fullName>
    </submittedName>
</protein>
<dbReference type="InterPro" id="IPR051398">
    <property type="entry name" value="Polysacch_Deacetylase"/>
</dbReference>
<evidence type="ECO:0000256" key="1">
    <source>
        <dbReference type="ARBA" id="ARBA00004613"/>
    </source>
</evidence>
<dbReference type="PROSITE" id="PS51677">
    <property type="entry name" value="NODB"/>
    <property type="match status" value="1"/>
</dbReference>
<feature type="region of interest" description="Disordered" evidence="3">
    <location>
        <begin position="63"/>
        <end position="82"/>
    </location>
</feature>
<dbReference type="Proteomes" id="UP000320184">
    <property type="component" value="Unassembled WGS sequence"/>
</dbReference>
<evidence type="ECO:0000256" key="2">
    <source>
        <dbReference type="ARBA" id="ARBA00022729"/>
    </source>
</evidence>
<dbReference type="GO" id="GO:0005975">
    <property type="term" value="P:carbohydrate metabolic process"/>
    <property type="evidence" value="ECO:0007669"/>
    <property type="project" value="InterPro"/>
</dbReference>
<dbReference type="GO" id="GO:0005576">
    <property type="term" value="C:extracellular region"/>
    <property type="evidence" value="ECO:0007669"/>
    <property type="project" value="UniProtKB-SubCell"/>
</dbReference>
<comment type="caution">
    <text evidence="5">The sequence shown here is derived from an EMBL/GenBank/DDBJ whole genome shotgun (WGS) entry which is preliminary data.</text>
</comment>
<dbReference type="CDD" id="cd10918">
    <property type="entry name" value="CE4_NodB_like_5s_6s"/>
    <property type="match status" value="1"/>
</dbReference>
<evidence type="ECO:0000313" key="5">
    <source>
        <dbReference type="EMBL" id="TMQ48769.1"/>
    </source>
</evidence>
<accession>A0A538SBN3</accession>
<dbReference type="PANTHER" id="PTHR34216">
    <property type="match status" value="1"/>
</dbReference>
<sequence>MLPAVEVLGPGAGRGAGRPDPLRPADVRRSLGRRPGPGRLLSLRRPLLQHRDHRELLDDLRARRRHPARTASRPAIAGTPGGAGVSGRALRWLLSLAHRAAVQEPGGARGRLTIIRHHRVYAAGARPLYRLGVGEPVLAAQLALLGELGLTPVTVAEGWRRLREGEPGSWVALTFDDGYLDNVERALPLLEASGGRATFYLTAGLIERRLAPWWDSLAHALEHTRRDLLEWTVGEMQLALPLRTRSERVSALARLVPELRVHPVERERRLAEIAGRLEVGEAPCELAPWESAAALVRSGMEVGAHTLDHPFLSLLSPAEQRREVAGSVELIERRLGVRPTGLAYPGGDHDARTLEIVEASGLDYAVTTRAGINRPDDRPFELRRRGLSEGACLGPSGRFSRRLAIAELDGAFDRMRGVEVGT</sequence>
<dbReference type="PANTHER" id="PTHR34216:SF3">
    <property type="entry name" value="POLY-BETA-1,6-N-ACETYL-D-GLUCOSAMINE N-DEACETYLASE"/>
    <property type="match status" value="1"/>
</dbReference>
<dbReference type="InterPro" id="IPR011330">
    <property type="entry name" value="Glyco_hydro/deAcase_b/a-brl"/>
</dbReference>
<dbReference type="SUPFAM" id="SSF88713">
    <property type="entry name" value="Glycoside hydrolase/deacetylase"/>
    <property type="match status" value="1"/>
</dbReference>
<feature type="compositionally biased region" description="Low complexity" evidence="3">
    <location>
        <begin position="33"/>
        <end position="45"/>
    </location>
</feature>
<reference evidence="5 6" key="1">
    <citation type="journal article" date="2019" name="Nat. Microbiol.">
        <title>Mediterranean grassland soil C-N compound turnover is dependent on rainfall and depth, and is mediated by genomically divergent microorganisms.</title>
        <authorList>
            <person name="Diamond S."/>
            <person name="Andeer P.F."/>
            <person name="Li Z."/>
            <person name="Crits-Christoph A."/>
            <person name="Burstein D."/>
            <person name="Anantharaman K."/>
            <person name="Lane K.R."/>
            <person name="Thomas B.C."/>
            <person name="Pan C."/>
            <person name="Northen T.R."/>
            <person name="Banfield J.F."/>
        </authorList>
    </citation>
    <scope>NUCLEOTIDE SEQUENCE [LARGE SCALE GENOMIC DNA]</scope>
    <source>
        <strain evidence="5">WS_3</strain>
    </source>
</reference>
<dbReference type="InterPro" id="IPR002509">
    <property type="entry name" value="NODB_dom"/>
</dbReference>
<evidence type="ECO:0000313" key="6">
    <source>
        <dbReference type="Proteomes" id="UP000320184"/>
    </source>
</evidence>
<keyword evidence="2" id="KW-0732">Signal</keyword>